<gene>
    <name evidence="4" type="ORF">KB893_011215</name>
    <name evidence="3" type="ORF">KB893_02710</name>
</gene>
<feature type="domain" description="Tip attachment protein J central straight fiber" evidence="2">
    <location>
        <begin position="328"/>
        <end position="449"/>
    </location>
</feature>
<dbReference type="Pfam" id="PF09327">
    <property type="entry name" value="Phage_Tail_Tip"/>
    <property type="match status" value="1"/>
</dbReference>
<organism evidence="3">
    <name type="scientific">Coralloluteibacterium stylophorae</name>
    <dbReference type="NCBI Taxonomy" id="1776034"/>
    <lineage>
        <taxon>Bacteria</taxon>
        <taxon>Pseudomonadati</taxon>
        <taxon>Pseudomonadota</taxon>
        <taxon>Gammaproteobacteria</taxon>
        <taxon>Lysobacterales</taxon>
        <taxon>Lysobacteraceae</taxon>
        <taxon>Coralloluteibacterium</taxon>
    </lineage>
</organism>
<comment type="caution">
    <text evidence="3">The sequence shown here is derived from an EMBL/GenBank/DDBJ whole genome shotgun (WGS) entry which is preliminary data.</text>
</comment>
<name>A0A8J7VRC9_9GAMM</name>
<dbReference type="EMBL" id="JAGQFT010000010">
    <property type="protein sequence ID" value="MBR0561437.1"/>
    <property type="molecule type" value="Genomic_DNA"/>
</dbReference>
<dbReference type="PANTHER" id="PTHR36251">
    <property type="entry name" value="FELS-1 PROPHAGE HOST SPECIFICITY PROTEIN-RELATED"/>
    <property type="match status" value="1"/>
</dbReference>
<dbReference type="Pfam" id="PF03906">
    <property type="entry name" value="Phage_T7_tail"/>
    <property type="match status" value="1"/>
</dbReference>
<keyword evidence="5" id="KW-1185">Reference proteome</keyword>
<evidence type="ECO:0000313" key="3">
    <source>
        <dbReference type="EMBL" id="MBR0561437.1"/>
    </source>
</evidence>
<proteinExistence type="predicted"/>
<reference evidence="3" key="2">
    <citation type="submission" date="2021-04" db="EMBL/GenBank/DDBJ databases">
        <authorList>
            <person name="Karlyshev A.V."/>
        </authorList>
    </citation>
    <scope>NUCLEOTIDE SEQUENCE</scope>
    <source>
        <strain evidence="3">LMG 29479</strain>
    </source>
</reference>
<reference evidence="4 5" key="1">
    <citation type="journal article" date="2021" name="Microbiol. Resour. Announc.">
        <title>Draft Genome Sequence of Coralloluteibacterium stylophorae LMG 29479T.</title>
        <authorList>
            <person name="Karlyshev A.V."/>
            <person name="Kudryashova E.B."/>
            <person name="Ariskina E.V."/>
            <person name="Conroy A.P."/>
            <person name="Abidueva E.Y."/>
        </authorList>
    </citation>
    <scope>NUCLEOTIDE SEQUENCE [LARGE SCALE GENOMIC DNA]</scope>
    <source>
        <strain evidence="4 5">LMG 29479</strain>
    </source>
</reference>
<evidence type="ECO:0000313" key="4">
    <source>
        <dbReference type="EMBL" id="MBS7457698.1"/>
    </source>
</evidence>
<sequence length="645" mass="70121">MEQVKRGLSYVVYDYVGGPRRFTVPFPFLDKGHVYVYAGTDLETWRRVEWVWSGTNEVEVLEGQIVETELVLLVRQTPYENLEVTFRDGAVLPAADLNYVLKQLHYLLLEQYDGSGGTGVGGGISLPPVDSDFPEIGQLIDLVFQSETMQLLITRIDEIDLNAATLLESTLRENNLIDLQRKYEDRTTRAEHRLEVIEESDQNVALEITELQASFDTAQSTADARYIEINEALASESEARTFQVQDLHAQFNENAANVQTELVALAKKDEVIAQSVETLRGTVGDNSSAIQNLSQVKITAAQAEAIATTKLQSFSSTSFAQLEQRFQTFASDTEGTFGEWSASYTLRLNGGKIGGQPVIAGLGLGLNASGGSDLIVMADRMAFVHPNYTSGGALASLKYPFVVGQVGGQSTVGINGALMVDGTIQARAIKTNTLSALTANAGEINGGTFRTFQLDANGNIRNPSEFRVEITNDPNDPWPFWIGSGVKNANNAVISFGRDGTASFDGDVRAPNIRDQLQAIAPIAWVGSINPNGGVTMEVTRFTLPGPVRAGERHRPIVMASLNVQNVSSDNGVFRTITQRLAGSTWVTVHEGQLNQGGGMGINHALSFVLSPTDQTETYRICVVEVEHGERVRIQGINGFVIGVR</sequence>
<dbReference type="InterPro" id="IPR015406">
    <property type="entry name" value="GpJ_CSF"/>
</dbReference>
<dbReference type="Proteomes" id="UP000675747">
    <property type="component" value="Unassembled WGS sequence"/>
</dbReference>
<evidence type="ECO:0000259" key="1">
    <source>
        <dbReference type="Pfam" id="PF03906"/>
    </source>
</evidence>
<dbReference type="InterPro" id="IPR005604">
    <property type="entry name" value="Phage_T7_tail_fibre-like_N"/>
</dbReference>
<feature type="domain" description="Bacteriophage T7 tail fibre protein-like N-terminal" evidence="1">
    <location>
        <begin position="9"/>
        <end position="115"/>
    </location>
</feature>
<dbReference type="RefSeq" id="WP_211925406.1">
    <property type="nucleotide sequence ID" value="NZ_JAGQFT020000006.1"/>
</dbReference>
<dbReference type="InterPro" id="IPR053171">
    <property type="entry name" value="Viral_Tip_Attach_Protein"/>
</dbReference>
<dbReference type="AlphaFoldDB" id="A0A8J7VRC9"/>
<evidence type="ECO:0000259" key="2">
    <source>
        <dbReference type="Pfam" id="PF09327"/>
    </source>
</evidence>
<evidence type="ECO:0000313" key="5">
    <source>
        <dbReference type="Proteomes" id="UP000675747"/>
    </source>
</evidence>
<accession>A0A8J7VRC9</accession>
<dbReference type="EMBL" id="JAGQFT020000006">
    <property type="protein sequence ID" value="MBS7457698.1"/>
    <property type="molecule type" value="Genomic_DNA"/>
</dbReference>
<protein>
    <submittedName>
        <fullName evidence="3">DUF1983 domain-containing protein</fullName>
    </submittedName>
</protein>
<dbReference type="PANTHER" id="PTHR36251:SF2">
    <property type="entry name" value="GIFSY-2 PROPHAGE HOST SPECIFICITY PROTEIN J, PHAGE LAMBDA"/>
    <property type="match status" value="1"/>
</dbReference>